<evidence type="ECO:0000256" key="6">
    <source>
        <dbReference type="ARBA" id="ARBA00022723"/>
    </source>
</evidence>
<comment type="function">
    <text evidence="15">Extracellular matrix serine protease secreted by pioneer neurons that plays a role in layering of neurons in the cerebral cortex and cerebellum by coordinating cell positioning during neurodevelopment. Regulates microtubule function in neurons and neuronal migration. Binding to the extracellular domains of lipoprotein receptors VLDLR and LRP8/APOER2 induces tyrosine phosphorylation of DAB1 and modulation of TAU phosphorylation. Affects migration of sympathetic preganglionic neurons in the spinal cord, where it seems to act as a barrier to neuronal migration. Enzymatic activity is important for the modulation of cell adhesion.</text>
</comment>
<keyword evidence="10" id="KW-0106">Calcium</keyword>
<evidence type="ECO:0000256" key="7">
    <source>
        <dbReference type="ARBA" id="ARBA00022801"/>
    </source>
</evidence>
<dbReference type="PANTHER" id="PTHR11841">
    <property type="entry name" value="REELIN"/>
    <property type="match status" value="1"/>
</dbReference>
<keyword evidence="3" id="KW-0964">Secreted</keyword>
<evidence type="ECO:0000256" key="10">
    <source>
        <dbReference type="ARBA" id="ARBA00022837"/>
    </source>
</evidence>
<feature type="transmembrane region" description="Helical" evidence="17">
    <location>
        <begin position="887"/>
        <end position="906"/>
    </location>
</feature>
<evidence type="ECO:0000256" key="16">
    <source>
        <dbReference type="SAM" id="MobiDB-lite"/>
    </source>
</evidence>
<feature type="transmembrane region" description="Helical" evidence="17">
    <location>
        <begin position="274"/>
        <end position="299"/>
    </location>
</feature>
<comment type="subunit">
    <text evidence="14">Oligomer of disulfide-linked homodimers.</text>
</comment>
<evidence type="ECO:0000256" key="9">
    <source>
        <dbReference type="ARBA" id="ARBA00022833"/>
    </source>
</evidence>
<dbReference type="GO" id="GO:0006508">
    <property type="term" value="P:proteolysis"/>
    <property type="evidence" value="ECO:0007669"/>
    <property type="project" value="UniProtKB-KW"/>
</dbReference>
<keyword evidence="9" id="KW-0862">Zinc</keyword>
<reference evidence="18 19" key="1">
    <citation type="journal article" date="2010" name="Nature">
        <title>The Ectocarpus genome and the independent evolution of multicellularity in brown algae.</title>
        <authorList>
            <person name="Cock J.M."/>
            <person name="Sterck L."/>
            <person name="Rouze P."/>
            <person name="Scornet D."/>
            <person name="Allen A.E."/>
            <person name="Amoutzias G."/>
            <person name="Anthouard V."/>
            <person name="Artiguenave F."/>
            <person name="Aury J.M."/>
            <person name="Badger J.H."/>
            <person name="Beszteri B."/>
            <person name="Billiau K."/>
            <person name="Bonnet E."/>
            <person name="Bothwell J.H."/>
            <person name="Bowler C."/>
            <person name="Boyen C."/>
            <person name="Brownlee C."/>
            <person name="Carrano C.J."/>
            <person name="Charrier B."/>
            <person name="Cho G.Y."/>
            <person name="Coelho S.M."/>
            <person name="Collen J."/>
            <person name="Corre E."/>
            <person name="Da Silva C."/>
            <person name="Delage L."/>
            <person name="Delaroque N."/>
            <person name="Dittami S.M."/>
            <person name="Doulbeau S."/>
            <person name="Elias M."/>
            <person name="Farnham G."/>
            <person name="Gachon C.M."/>
            <person name="Gschloessl B."/>
            <person name="Heesch S."/>
            <person name="Jabbari K."/>
            <person name="Jubin C."/>
            <person name="Kawai H."/>
            <person name="Kimura K."/>
            <person name="Kloareg B."/>
            <person name="Kupper F.C."/>
            <person name="Lang D."/>
            <person name="Le Bail A."/>
            <person name="Leblanc C."/>
            <person name="Lerouge P."/>
            <person name="Lohr M."/>
            <person name="Lopez P.J."/>
            <person name="Martens C."/>
            <person name="Maumus F."/>
            <person name="Michel G."/>
            <person name="Miranda-Saavedra D."/>
            <person name="Morales J."/>
            <person name="Moreau H."/>
            <person name="Motomura T."/>
            <person name="Nagasato C."/>
            <person name="Napoli C.A."/>
            <person name="Nelson D.R."/>
            <person name="Nyvall-Collen P."/>
            <person name="Peters A.F."/>
            <person name="Pommier C."/>
            <person name="Potin P."/>
            <person name="Poulain J."/>
            <person name="Quesneville H."/>
            <person name="Read B."/>
            <person name="Rensing S.A."/>
            <person name="Ritter A."/>
            <person name="Rousvoal S."/>
            <person name="Samanta M."/>
            <person name="Samson G."/>
            <person name="Schroeder D.C."/>
            <person name="Segurens B."/>
            <person name="Strittmatter M."/>
            <person name="Tonon T."/>
            <person name="Tregear J.W."/>
            <person name="Valentin K."/>
            <person name="von Dassow P."/>
            <person name="Yamagishi T."/>
            <person name="Van de Peer Y."/>
            <person name="Wincker P."/>
        </authorList>
    </citation>
    <scope>NUCLEOTIDE SEQUENCE [LARGE SCALE GENOMIC DNA]</scope>
    <source>
        <strain evidence="19">Ec32 / CCAP1310/4</strain>
    </source>
</reference>
<feature type="transmembrane region" description="Helical" evidence="17">
    <location>
        <begin position="827"/>
        <end position="849"/>
    </location>
</feature>
<proteinExistence type="inferred from homology"/>
<accession>D7FIM3</accession>
<keyword evidence="4" id="KW-0272">Extracellular matrix</keyword>
<keyword evidence="11" id="KW-0130">Cell adhesion</keyword>
<evidence type="ECO:0000313" key="19">
    <source>
        <dbReference type="Proteomes" id="UP000002630"/>
    </source>
</evidence>
<dbReference type="GO" id="GO:0008236">
    <property type="term" value="F:serine-type peptidase activity"/>
    <property type="evidence" value="ECO:0007669"/>
    <property type="project" value="UniProtKB-KW"/>
</dbReference>
<keyword evidence="5" id="KW-0645">Protease</keyword>
<dbReference type="EMBL" id="FN649745">
    <property type="protein sequence ID" value="CBJ28841.1"/>
    <property type="molecule type" value="Genomic_DNA"/>
</dbReference>
<dbReference type="InParanoid" id="D7FIM3"/>
<dbReference type="OrthoDB" id="187309at2759"/>
<dbReference type="InterPro" id="IPR049419">
    <property type="entry name" value="Reelin_subrepeat-B"/>
</dbReference>
<keyword evidence="17" id="KW-1133">Transmembrane helix</keyword>
<organism evidence="18 19">
    <name type="scientific">Ectocarpus siliculosus</name>
    <name type="common">Brown alga</name>
    <name type="synonym">Conferva siliculosa</name>
    <dbReference type="NCBI Taxonomy" id="2880"/>
    <lineage>
        <taxon>Eukaryota</taxon>
        <taxon>Sar</taxon>
        <taxon>Stramenopiles</taxon>
        <taxon>Ochrophyta</taxon>
        <taxon>PX clade</taxon>
        <taxon>Phaeophyceae</taxon>
        <taxon>Ectocarpales</taxon>
        <taxon>Ectocarpaceae</taxon>
        <taxon>Ectocarpus</taxon>
    </lineage>
</organism>
<keyword evidence="2" id="KW-0217">Developmental protein</keyword>
<protein>
    <recommendedName>
        <fullName evidence="13">Reelin</fullName>
    </recommendedName>
</protein>
<evidence type="ECO:0000256" key="17">
    <source>
        <dbReference type="SAM" id="Phobius"/>
    </source>
</evidence>
<keyword evidence="7" id="KW-0378">Hydrolase</keyword>
<evidence type="ECO:0000256" key="11">
    <source>
        <dbReference type="ARBA" id="ARBA00022889"/>
    </source>
</evidence>
<evidence type="ECO:0000256" key="5">
    <source>
        <dbReference type="ARBA" id="ARBA00022670"/>
    </source>
</evidence>
<keyword evidence="17" id="KW-0812">Transmembrane</keyword>
<evidence type="ECO:0000256" key="8">
    <source>
        <dbReference type="ARBA" id="ARBA00022825"/>
    </source>
</evidence>
<dbReference type="Gene3D" id="2.60.120.260">
    <property type="entry name" value="Galactose-binding domain-like"/>
    <property type="match status" value="1"/>
</dbReference>
<evidence type="ECO:0000256" key="12">
    <source>
        <dbReference type="ARBA" id="ARBA00023773"/>
    </source>
</evidence>
<dbReference type="GO" id="GO:0007155">
    <property type="term" value="P:cell adhesion"/>
    <property type="evidence" value="ECO:0007669"/>
    <property type="project" value="UniProtKB-KW"/>
</dbReference>
<feature type="compositionally biased region" description="Basic and acidic residues" evidence="16">
    <location>
        <begin position="8"/>
        <end position="19"/>
    </location>
</feature>
<feature type="transmembrane region" description="Helical" evidence="17">
    <location>
        <begin position="732"/>
        <end position="753"/>
    </location>
</feature>
<dbReference type="GO" id="GO:0046872">
    <property type="term" value="F:metal ion binding"/>
    <property type="evidence" value="ECO:0007669"/>
    <property type="project" value="UniProtKB-KW"/>
</dbReference>
<name>D7FIM3_ECTSI</name>
<keyword evidence="8" id="KW-0720">Serine protease</keyword>
<comment type="similarity">
    <text evidence="12">Belongs to the reelin family.</text>
</comment>
<evidence type="ECO:0000256" key="4">
    <source>
        <dbReference type="ARBA" id="ARBA00022530"/>
    </source>
</evidence>
<keyword evidence="6" id="KW-0479">Metal-binding</keyword>
<keyword evidence="19" id="KW-1185">Reference proteome</keyword>
<gene>
    <name evidence="18" type="ORF">Esi_0122_0042</name>
</gene>
<dbReference type="Pfam" id="PF21471">
    <property type="entry name" value="Reelin_subrepeat-B"/>
    <property type="match status" value="1"/>
</dbReference>
<dbReference type="Proteomes" id="UP000002630">
    <property type="component" value="Linkage Group LG20"/>
</dbReference>
<evidence type="ECO:0000256" key="15">
    <source>
        <dbReference type="ARBA" id="ARBA00046064"/>
    </source>
</evidence>
<sequence>MSPPWEPYPERKRKLEERARRHKSKANQQVPGGKQHVGSLERRRNRNPATDSSFSSSSSADDHARGADGAVAGYDTDSVATSCGSYRKGLLKSGDSHVRVRPDNCSCLQDGGCGDEDGCCAEDLPGVEACPCFDRVSTAGILEEKLPVDTCGVCLEDGKLRTCCNRHYCKLCYEGTGNCPGCHVITVGANRGLLASQKDAADSASAAARAAVATLPGVRDGEECRKCLRQGFARKCCGEFYCSSCYFQTGHCPSCHVLAEKRIEYQRIPRDPGVVPVLVGFFATVLVCLVTLAGVSVAIASNSAVIKTVFDQTCYGFFPSCTPGPKCVAYDSGDIGNGLEPITEWSACEDETTVNKIYGSFCVFDEEVYVYSDEKWGFDFCEEEFMSGSAGAYVFEDTFEMWDAENLSSNTMASARWDHVTNGRLSDVCGLGNGAGTMMFSGANFREVETLDVDMRYGGKVLFLMKMGPTVPDASAVLCKPAYGGNVYLYYSLDGGGVWETLSILETFAYRKEAFTEVEVDVPSTLNAASVRFRWKQENFENALEYWALDDVRVLSYFAEGWRETAAFESTVDVEHETLREIRCCLNSEQCDLSKNRQEAVDCAAYITETLNERALLGAELFVLLAGLVTLARSLYRTGEGMVLEGWEYAIPVFLRKKRAKIFMADDPVPGSMNKVFRLEVNLRWQTRFVALVGVPLGICWLYCATLLRNFYLVEELTLLPDVSPQSVRVKVHVSGLFILATFIDVHSVFLLARDVVCVLPLWLPKVDVDLRPSAGWLRIGTQQISLKDIKDTEMFSRRFCLWLAAGYIAGVMPWCLVSLILKYSYIPYAVARYVTVSLGTVVLARAWLGPEWVVKTAYSVRWLLTMDILRRDDIGNAFIAEKTKHLVVCCAVFGTLLTMVVLQLFNTRFFAIISAVALAMFAFYGLGLSVVQGLPITPRFHLTTISRGVMLRVHRRVVCPCERRLEQCGGMHSRDELVCVFVRDALTFNEMLRGDDTVD</sequence>
<dbReference type="STRING" id="2880.D7FIM3"/>
<dbReference type="InterPro" id="IPR034968">
    <property type="entry name" value="Reelin"/>
</dbReference>
<evidence type="ECO:0000313" key="18">
    <source>
        <dbReference type="EMBL" id="CBJ28841.1"/>
    </source>
</evidence>
<evidence type="ECO:0000256" key="13">
    <source>
        <dbReference type="ARBA" id="ARBA00023900"/>
    </source>
</evidence>
<keyword evidence="17" id="KW-0472">Membrane</keyword>
<evidence type="ECO:0000256" key="2">
    <source>
        <dbReference type="ARBA" id="ARBA00022473"/>
    </source>
</evidence>
<evidence type="ECO:0000256" key="1">
    <source>
        <dbReference type="ARBA" id="ARBA00004498"/>
    </source>
</evidence>
<comment type="subcellular location">
    <subcellularLocation>
        <location evidence="1">Secreted</location>
        <location evidence="1">Extracellular space</location>
        <location evidence="1">Extracellular matrix</location>
    </subcellularLocation>
</comment>
<evidence type="ECO:0000256" key="14">
    <source>
        <dbReference type="ARBA" id="ARBA00044961"/>
    </source>
</evidence>
<evidence type="ECO:0000256" key="3">
    <source>
        <dbReference type="ARBA" id="ARBA00022525"/>
    </source>
</evidence>
<feature type="compositionally biased region" description="Low complexity" evidence="16">
    <location>
        <begin position="49"/>
        <end position="59"/>
    </location>
</feature>
<dbReference type="PANTHER" id="PTHR11841:SF1">
    <property type="entry name" value="REELIN"/>
    <property type="match status" value="1"/>
</dbReference>
<feature type="region of interest" description="Disordered" evidence="16">
    <location>
        <begin position="1"/>
        <end position="66"/>
    </location>
</feature>
<dbReference type="AlphaFoldDB" id="D7FIM3"/>
<feature type="transmembrane region" description="Helical" evidence="17">
    <location>
        <begin position="689"/>
        <end position="712"/>
    </location>
</feature>
<feature type="transmembrane region" description="Helical" evidence="17">
    <location>
        <begin position="912"/>
        <end position="932"/>
    </location>
</feature>
<feature type="transmembrane region" description="Helical" evidence="17">
    <location>
        <begin position="800"/>
        <end position="821"/>
    </location>
</feature>
<dbReference type="EMBL" id="FN647890">
    <property type="protein sequence ID" value="CBJ28841.1"/>
    <property type="molecule type" value="Genomic_DNA"/>
</dbReference>
<dbReference type="GO" id="GO:0070325">
    <property type="term" value="F:lipoprotein particle receptor binding"/>
    <property type="evidence" value="ECO:0007669"/>
    <property type="project" value="InterPro"/>
</dbReference>